<keyword evidence="8 11" id="KW-0324">Glycolysis</keyword>
<dbReference type="GO" id="GO:0005829">
    <property type="term" value="C:cytosol"/>
    <property type="evidence" value="ECO:0007669"/>
    <property type="project" value="TreeGrafter"/>
</dbReference>
<evidence type="ECO:0000256" key="11">
    <source>
        <dbReference type="RuleBase" id="RU362007"/>
    </source>
</evidence>
<evidence type="ECO:0000259" key="12">
    <source>
        <dbReference type="Pfam" id="PF00349"/>
    </source>
</evidence>
<evidence type="ECO:0000256" key="8">
    <source>
        <dbReference type="ARBA" id="ARBA00023152"/>
    </source>
</evidence>
<evidence type="ECO:0000256" key="4">
    <source>
        <dbReference type="ARBA" id="ARBA00022679"/>
    </source>
</evidence>
<dbReference type="AlphaFoldDB" id="A0A6A6DF53"/>
<dbReference type="UniPathway" id="UPA00109">
    <property type="reaction ID" value="UER00180"/>
</dbReference>
<dbReference type="InterPro" id="IPR043129">
    <property type="entry name" value="ATPase_NBD"/>
</dbReference>
<keyword evidence="7 11" id="KW-0067">ATP-binding</keyword>
<proteinExistence type="inferred from homology"/>
<dbReference type="GO" id="GO:0001678">
    <property type="term" value="P:intracellular glucose homeostasis"/>
    <property type="evidence" value="ECO:0007669"/>
    <property type="project" value="InterPro"/>
</dbReference>
<sequence length="175" mass="19661">MIKGKARNVCSGLIRHNVASQLREKIEERKLPIELICLANDTVGAMITSAYNDPETIIGAFFGTGCNAAYMEHLSNKSIPKIQLSDEDWETAKKGGWKMAINCEYGAFDNAKRILPRTKYDEQIGKESPRPGEKNFENSLRACIWARFSDLTSWISYIRGGWYSGDSKVEGEICD</sequence>
<evidence type="ECO:0000256" key="9">
    <source>
        <dbReference type="ARBA" id="ARBA00044613"/>
    </source>
</evidence>
<evidence type="ECO:0000259" key="13">
    <source>
        <dbReference type="Pfam" id="PF03727"/>
    </source>
</evidence>
<feature type="domain" description="Hexokinase N-terminal" evidence="12">
    <location>
        <begin position="10"/>
        <end position="51"/>
    </location>
</feature>
<dbReference type="PANTHER" id="PTHR19443">
    <property type="entry name" value="HEXOKINASE"/>
    <property type="match status" value="1"/>
</dbReference>
<name>A0A6A6DF53_9PEZI</name>
<dbReference type="Pfam" id="PF00349">
    <property type="entry name" value="Hexokinase_1"/>
    <property type="match status" value="1"/>
</dbReference>
<dbReference type="InterPro" id="IPR022672">
    <property type="entry name" value="Hexokinase_N"/>
</dbReference>
<organism evidence="14 15">
    <name type="scientific">Zopfia rhizophila CBS 207.26</name>
    <dbReference type="NCBI Taxonomy" id="1314779"/>
    <lineage>
        <taxon>Eukaryota</taxon>
        <taxon>Fungi</taxon>
        <taxon>Dikarya</taxon>
        <taxon>Ascomycota</taxon>
        <taxon>Pezizomycotina</taxon>
        <taxon>Dothideomycetes</taxon>
        <taxon>Dothideomycetes incertae sedis</taxon>
        <taxon>Zopfiaceae</taxon>
        <taxon>Zopfia</taxon>
    </lineage>
</organism>
<evidence type="ECO:0000256" key="2">
    <source>
        <dbReference type="ARBA" id="ARBA00005028"/>
    </source>
</evidence>
<dbReference type="EC" id="2.7.1.-" evidence="11"/>
<dbReference type="Proteomes" id="UP000800200">
    <property type="component" value="Unassembled WGS sequence"/>
</dbReference>
<dbReference type="PROSITE" id="PS51748">
    <property type="entry name" value="HEXOKINASE_2"/>
    <property type="match status" value="1"/>
</dbReference>
<keyword evidence="15" id="KW-1185">Reference proteome</keyword>
<keyword evidence="6 11" id="KW-0418">Kinase</keyword>
<dbReference type="GO" id="GO:0005536">
    <property type="term" value="F:D-glucose binding"/>
    <property type="evidence" value="ECO:0007669"/>
    <property type="project" value="InterPro"/>
</dbReference>
<evidence type="ECO:0000313" key="15">
    <source>
        <dbReference type="Proteomes" id="UP000800200"/>
    </source>
</evidence>
<dbReference type="InterPro" id="IPR022673">
    <property type="entry name" value="Hexokinase_C"/>
</dbReference>
<dbReference type="GO" id="GO:0005524">
    <property type="term" value="F:ATP binding"/>
    <property type="evidence" value="ECO:0007669"/>
    <property type="project" value="UniProtKB-UniRule"/>
</dbReference>
<dbReference type="GO" id="GO:0005739">
    <property type="term" value="C:mitochondrion"/>
    <property type="evidence" value="ECO:0007669"/>
    <property type="project" value="TreeGrafter"/>
</dbReference>
<dbReference type="InterPro" id="IPR001312">
    <property type="entry name" value="Hexokinase"/>
</dbReference>
<feature type="domain" description="Hexokinase C-terminal" evidence="13">
    <location>
        <begin position="58"/>
        <end position="138"/>
    </location>
</feature>
<dbReference type="OrthoDB" id="419537at2759"/>
<dbReference type="GO" id="GO:0008865">
    <property type="term" value="F:fructokinase activity"/>
    <property type="evidence" value="ECO:0007669"/>
    <property type="project" value="TreeGrafter"/>
</dbReference>
<reference evidence="14" key="1">
    <citation type="journal article" date="2020" name="Stud. Mycol.">
        <title>101 Dothideomycetes genomes: a test case for predicting lifestyles and emergence of pathogens.</title>
        <authorList>
            <person name="Haridas S."/>
            <person name="Albert R."/>
            <person name="Binder M."/>
            <person name="Bloem J."/>
            <person name="Labutti K."/>
            <person name="Salamov A."/>
            <person name="Andreopoulos B."/>
            <person name="Baker S."/>
            <person name="Barry K."/>
            <person name="Bills G."/>
            <person name="Bluhm B."/>
            <person name="Cannon C."/>
            <person name="Castanera R."/>
            <person name="Culley D."/>
            <person name="Daum C."/>
            <person name="Ezra D."/>
            <person name="Gonzalez J."/>
            <person name="Henrissat B."/>
            <person name="Kuo A."/>
            <person name="Liang C."/>
            <person name="Lipzen A."/>
            <person name="Lutzoni F."/>
            <person name="Magnuson J."/>
            <person name="Mondo S."/>
            <person name="Nolan M."/>
            <person name="Ohm R."/>
            <person name="Pangilinan J."/>
            <person name="Park H.-J."/>
            <person name="Ramirez L."/>
            <person name="Alfaro M."/>
            <person name="Sun H."/>
            <person name="Tritt A."/>
            <person name="Yoshinaga Y."/>
            <person name="Zwiers L.-H."/>
            <person name="Turgeon B."/>
            <person name="Goodwin S."/>
            <person name="Spatafora J."/>
            <person name="Crous P."/>
            <person name="Grigoriev I."/>
        </authorList>
    </citation>
    <scope>NUCLEOTIDE SEQUENCE</scope>
    <source>
        <strain evidence="14">CBS 207.26</strain>
    </source>
</reference>
<comment type="catalytic activity">
    <reaction evidence="9">
        <text>a D-hexose + ATP = a D-hexose 6-phosphate + ADP + H(+)</text>
        <dbReference type="Rhea" id="RHEA:22740"/>
        <dbReference type="ChEBI" id="CHEBI:4194"/>
        <dbReference type="ChEBI" id="CHEBI:15378"/>
        <dbReference type="ChEBI" id="CHEBI:30616"/>
        <dbReference type="ChEBI" id="CHEBI:229467"/>
        <dbReference type="ChEBI" id="CHEBI:456216"/>
        <dbReference type="EC" id="2.7.1.1"/>
    </reaction>
    <physiologicalReaction direction="left-to-right" evidence="9">
        <dbReference type="Rhea" id="RHEA:22741"/>
    </physiologicalReaction>
</comment>
<dbReference type="GO" id="GO:0004340">
    <property type="term" value="F:glucokinase activity"/>
    <property type="evidence" value="ECO:0007669"/>
    <property type="project" value="TreeGrafter"/>
</dbReference>
<dbReference type="GO" id="GO:0006096">
    <property type="term" value="P:glycolytic process"/>
    <property type="evidence" value="ECO:0007669"/>
    <property type="project" value="UniProtKB-UniPathway"/>
</dbReference>
<dbReference type="Pfam" id="PF03727">
    <property type="entry name" value="Hexokinase_2"/>
    <property type="match status" value="1"/>
</dbReference>
<evidence type="ECO:0000256" key="3">
    <source>
        <dbReference type="ARBA" id="ARBA00009225"/>
    </source>
</evidence>
<evidence type="ECO:0000256" key="1">
    <source>
        <dbReference type="ARBA" id="ARBA00004888"/>
    </source>
</evidence>
<dbReference type="EMBL" id="ML994679">
    <property type="protein sequence ID" value="KAF2178067.1"/>
    <property type="molecule type" value="Genomic_DNA"/>
</dbReference>
<keyword evidence="4 11" id="KW-0808">Transferase</keyword>
<gene>
    <name evidence="14" type="ORF">K469DRAFT_805703</name>
</gene>
<evidence type="ECO:0000256" key="7">
    <source>
        <dbReference type="ARBA" id="ARBA00022840"/>
    </source>
</evidence>
<dbReference type="SUPFAM" id="SSF53067">
    <property type="entry name" value="Actin-like ATPase domain"/>
    <property type="match status" value="2"/>
</dbReference>
<protein>
    <recommendedName>
        <fullName evidence="11">Phosphotransferase</fullName>
        <ecNumber evidence="11">2.7.1.-</ecNumber>
    </recommendedName>
</protein>
<keyword evidence="5 11" id="KW-0547">Nucleotide-binding</keyword>
<evidence type="ECO:0000256" key="5">
    <source>
        <dbReference type="ARBA" id="ARBA00022741"/>
    </source>
</evidence>
<dbReference type="GO" id="GO:0006013">
    <property type="term" value="P:mannose metabolic process"/>
    <property type="evidence" value="ECO:0007669"/>
    <property type="project" value="TreeGrafter"/>
</dbReference>
<comment type="similarity">
    <text evidence="3 11">Belongs to the hexokinase family.</text>
</comment>
<evidence type="ECO:0000256" key="10">
    <source>
        <dbReference type="ARBA" id="ARBA00047905"/>
    </source>
</evidence>
<dbReference type="GO" id="GO:0006006">
    <property type="term" value="P:glucose metabolic process"/>
    <property type="evidence" value="ECO:0007669"/>
    <property type="project" value="TreeGrafter"/>
</dbReference>
<evidence type="ECO:0000313" key="14">
    <source>
        <dbReference type="EMBL" id="KAF2178067.1"/>
    </source>
</evidence>
<dbReference type="GO" id="GO:0019158">
    <property type="term" value="F:mannokinase activity"/>
    <property type="evidence" value="ECO:0007669"/>
    <property type="project" value="TreeGrafter"/>
</dbReference>
<evidence type="ECO:0000256" key="6">
    <source>
        <dbReference type="ARBA" id="ARBA00022777"/>
    </source>
</evidence>
<comment type="pathway">
    <text evidence="1">Carbohydrate degradation; glycolysis; D-glyceraldehyde 3-phosphate and glycerone phosphate from D-glucose: step 1/4.</text>
</comment>
<accession>A0A6A6DF53</accession>
<dbReference type="Gene3D" id="3.40.367.20">
    <property type="match status" value="1"/>
</dbReference>
<dbReference type="PRINTS" id="PR00475">
    <property type="entry name" value="HEXOKINASE"/>
</dbReference>
<comment type="pathway">
    <text evidence="2">Carbohydrate metabolism; hexose metabolism.</text>
</comment>
<comment type="catalytic activity">
    <reaction evidence="10">
        <text>D-fructose + ATP = D-fructose 6-phosphate + ADP + H(+)</text>
        <dbReference type="Rhea" id="RHEA:16125"/>
        <dbReference type="ChEBI" id="CHEBI:15378"/>
        <dbReference type="ChEBI" id="CHEBI:30616"/>
        <dbReference type="ChEBI" id="CHEBI:37721"/>
        <dbReference type="ChEBI" id="CHEBI:61527"/>
        <dbReference type="ChEBI" id="CHEBI:456216"/>
        <dbReference type="EC" id="2.7.1.1"/>
    </reaction>
    <physiologicalReaction direction="left-to-right" evidence="10">
        <dbReference type="Rhea" id="RHEA:16126"/>
    </physiologicalReaction>
</comment>
<dbReference type="PANTHER" id="PTHR19443:SF16">
    <property type="entry name" value="HEXOKINASE TYPE 1-RELATED"/>
    <property type="match status" value="1"/>
</dbReference>